<sequence>MAIKNLLIRPKAKAARPVCPRAEVAPGGAEATIWLYDIIDEWCGVDPGQLCQEIAAMIGVEAIHLRINSPGGDVFGARAIIAALRASGAKVIAHIDGLAASAATFIAVNCDEVRITDGGMFMIHQAATVAAGDAEDLRQVADLLDKVDSTICADYVRKTGQPAEQVAAWMEAETWFTADEAKAAGFVDAIDGAGSAAVDNSCWDFSSCKNAPKALLQPSAAPAASVVKPAPVAEPVVDPVENSASDDGREAAKRQLVLLNLNC</sequence>
<dbReference type="GO" id="GO:0051117">
    <property type="term" value="F:ATPase binding"/>
    <property type="evidence" value="ECO:0007669"/>
    <property type="project" value="TreeGrafter"/>
</dbReference>
<dbReference type="RefSeq" id="WP_110313178.1">
    <property type="nucleotide sequence ID" value="NZ_QJKC01000005.1"/>
</dbReference>
<keyword evidence="4" id="KW-0378">Hydrolase</keyword>
<dbReference type="Proteomes" id="UP000248395">
    <property type="component" value="Unassembled WGS sequence"/>
</dbReference>
<dbReference type="EMBL" id="QJKC01000005">
    <property type="protein sequence ID" value="PXX49006.1"/>
    <property type="molecule type" value="Genomic_DNA"/>
</dbReference>
<dbReference type="GO" id="GO:0004252">
    <property type="term" value="F:serine-type endopeptidase activity"/>
    <property type="evidence" value="ECO:0007669"/>
    <property type="project" value="InterPro"/>
</dbReference>
<proteinExistence type="inferred from homology"/>
<dbReference type="CDD" id="cd07016">
    <property type="entry name" value="S14_ClpP_1"/>
    <property type="match status" value="1"/>
</dbReference>
<dbReference type="SUPFAM" id="SSF52096">
    <property type="entry name" value="ClpP/crotonase"/>
    <property type="match status" value="1"/>
</dbReference>
<evidence type="ECO:0000313" key="8">
    <source>
        <dbReference type="Proteomes" id="UP000248395"/>
    </source>
</evidence>
<gene>
    <name evidence="7" type="ORF">DFR38_10542</name>
</gene>
<name>A0A318JIT5_9NEIS</name>
<dbReference type="OrthoDB" id="9806592at2"/>
<dbReference type="PRINTS" id="PR00127">
    <property type="entry name" value="CLPPROTEASEP"/>
</dbReference>
<keyword evidence="2" id="KW-0963">Cytoplasm</keyword>
<keyword evidence="8" id="KW-1185">Reference proteome</keyword>
<evidence type="ECO:0000256" key="3">
    <source>
        <dbReference type="ARBA" id="ARBA00022670"/>
    </source>
</evidence>
<dbReference type="Pfam" id="PF00574">
    <property type="entry name" value="CLP_protease"/>
    <property type="match status" value="1"/>
</dbReference>
<dbReference type="GO" id="GO:0006515">
    <property type="term" value="P:protein quality control for misfolded or incompletely synthesized proteins"/>
    <property type="evidence" value="ECO:0007669"/>
    <property type="project" value="TreeGrafter"/>
</dbReference>
<keyword evidence="5" id="KW-0720">Serine protease</keyword>
<protein>
    <recommendedName>
        <fullName evidence="6">ATP-dependent Clp protease proteolytic subunit</fullName>
    </recommendedName>
</protein>
<evidence type="ECO:0000256" key="1">
    <source>
        <dbReference type="ARBA" id="ARBA00007039"/>
    </source>
</evidence>
<evidence type="ECO:0000256" key="6">
    <source>
        <dbReference type="RuleBase" id="RU003567"/>
    </source>
</evidence>
<comment type="similarity">
    <text evidence="1 6">Belongs to the peptidase S14 family.</text>
</comment>
<evidence type="ECO:0000256" key="5">
    <source>
        <dbReference type="ARBA" id="ARBA00022825"/>
    </source>
</evidence>
<dbReference type="AlphaFoldDB" id="A0A318JIT5"/>
<dbReference type="InterPro" id="IPR023562">
    <property type="entry name" value="ClpP/TepA"/>
</dbReference>
<dbReference type="GO" id="GO:0009368">
    <property type="term" value="C:endopeptidase Clp complex"/>
    <property type="evidence" value="ECO:0007669"/>
    <property type="project" value="TreeGrafter"/>
</dbReference>
<dbReference type="InterPro" id="IPR029045">
    <property type="entry name" value="ClpP/crotonase-like_dom_sf"/>
</dbReference>
<comment type="caution">
    <text evidence="7">The sequence shown here is derived from an EMBL/GenBank/DDBJ whole genome shotgun (WGS) entry which is preliminary data.</text>
</comment>
<evidence type="ECO:0000313" key="7">
    <source>
        <dbReference type="EMBL" id="PXX49006.1"/>
    </source>
</evidence>
<evidence type="ECO:0000256" key="2">
    <source>
        <dbReference type="ARBA" id="ARBA00022490"/>
    </source>
</evidence>
<organism evidence="7 8">
    <name type="scientific">Aquitalea magnusonii</name>
    <dbReference type="NCBI Taxonomy" id="332411"/>
    <lineage>
        <taxon>Bacteria</taxon>
        <taxon>Pseudomonadati</taxon>
        <taxon>Pseudomonadota</taxon>
        <taxon>Betaproteobacteria</taxon>
        <taxon>Neisseriales</taxon>
        <taxon>Chromobacteriaceae</taxon>
        <taxon>Aquitalea</taxon>
    </lineage>
</organism>
<dbReference type="NCBIfam" id="NF045542">
    <property type="entry name" value="Clp_rel_HeadMat"/>
    <property type="match status" value="1"/>
</dbReference>
<dbReference type="PANTHER" id="PTHR10381:SF70">
    <property type="entry name" value="ATP-DEPENDENT CLP PROTEASE PROTEOLYTIC SUBUNIT"/>
    <property type="match status" value="1"/>
</dbReference>
<dbReference type="InterPro" id="IPR001907">
    <property type="entry name" value="ClpP"/>
</dbReference>
<reference evidence="7 8" key="1">
    <citation type="submission" date="2018-05" db="EMBL/GenBank/DDBJ databases">
        <title>Genomic Encyclopedia of Type Strains, Phase IV (KMG-IV): sequencing the most valuable type-strain genomes for metagenomic binning, comparative biology and taxonomic classification.</title>
        <authorList>
            <person name="Goeker M."/>
        </authorList>
    </citation>
    <scope>NUCLEOTIDE SEQUENCE [LARGE SCALE GENOMIC DNA]</scope>
    <source>
        <strain evidence="7 8">DSM 25134</strain>
    </source>
</reference>
<keyword evidence="3 7" id="KW-0645">Protease</keyword>
<evidence type="ECO:0000256" key="4">
    <source>
        <dbReference type="ARBA" id="ARBA00022801"/>
    </source>
</evidence>
<dbReference type="GO" id="GO:0004176">
    <property type="term" value="F:ATP-dependent peptidase activity"/>
    <property type="evidence" value="ECO:0007669"/>
    <property type="project" value="InterPro"/>
</dbReference>
<dbReference type="PANTHER" id="PTHR10381">
    <property type="entry name" value="ATP-DEPENDENT CLP PROTEASE PROTEOLYTIC SUBUNIT"/>
    <property type="match status" value="1"/>
</dbReference>
<dbReference type="Gene3D" id="3.90.226.10">
    <property type="entry name" value="2-enoyl-CoA Hydratase, Chain A, domain 1"/>
    <property type="match status" value="1"/>
</dbReference>
<accession>A0A318JIT5</accession>